<evidence type="ECO:0000259" key="1">
    <source>
        <dbReference type="Pfam" id="PF01037"/>
    </source>
</evidence>
<dbReference type="STRING" id="1707952.A6A03_06830"/>
<dbReference type="EMBL" id="LWQS01000021">
    <property type="protein sequence ID" value="OAN49016.1"/>
    <property type="molecule type" value="Genomic_DNA"/>
</dbReference>
<evidence type="ECO:0000313" key="3">
    <source>
        <dbReference type="Proteomes" id="UP000078287"/>
    </source>
</evidence>
<proteinExistence type="predicted"/>
<organism evidence="2 3">
    <name type="scientific">Chloroflexus islandicus</name>
    <dbReference type="NCBI Taxonomy" id="1707952"/>
    <lineage>
        <taxon>Bacteria</taxon>
        <taxon>Bacillati</taxon>
        <taxon>Chloroflexota</taxon>
        <taxon>Chloroflexia</taxon>
        <taxon>Chloroflexales</taxon>
        <taxon>Chloroflexineae</taxon>
        <taxon>Chloroflexaceae</taxon>
        <taxon>Chloroflexus</taxon>
    </lineage>
</organism>
<feature type="domain" description="Transcription regulator AsnC/Lrp ligand binding" evidence="1">
    <location>
        <begin position="7"/>
        <end position="76"/>
    </location>
</feature>
<gene>
    <name evidence="2" type="ORF">A6A03_06830</name>
</gene>
<name>A0A178MK10_9CHLR</name>
<comment type="caution">
    <text evidence="2">The sequence shown here is derived from an EMBL/GenBank/DDBJ whole genome shotgun (WGS) entry which is preliminary data.</text>
</comment>
<dbReference type="OrthoDB" id="9797216at2"/>
<accession>A0A178MK10</accession>
<dbReference type="RefSeq" id="WP_066782560.1">
    <property type="nucleotide sequence ID" value="NZ_LWQS01000021.1"/>
</dbReference>
<dbReference type="InterPro" id="IPR011008">
    <property type="entry name" value="Dimeric_a/b-barrel"/>
</dbReference>
<sequence length="77" mass="8150">MEARAYVLIEAESGKIGEVLAALRAIDGLIAVDAVTGPYDIVATVQTPDPRQIGRLVMSEIHAISGIKRTITCMVIG</sequence>
<dbReference type="AlphaFoldDB" id="A0A178MK10"/>
<reference evidence="2 3" key="1">
    <citation type="submission" date="2016-04" db="EMBL/GenBank/DDBJ databases">
        <title>Chloroflexus islandicus sp. nov., a thermophilic filamentous anoxygenic phototrophic bacterium from geyser Strokkur (Iceland).</title>
        <authorList>
            <person name="Gaisin V.A."/>
            <person name="Kalashnikov A.M."/>
            <person name="Sukhacheva M.V."/>
            <person name="Grouzdev D.S."/>
            <person name="Ivanov T.M."/>
            <person name="Kuznetsov B."/>
            <person name="Gorlenko V.M."/>
        </authorList>
    </citation>
    <scope>NUCLEOTIDE SEQUENCE [LARGE SCALE GENOMIC DNA]</scope>
    <source>
        <strain evidence="3">isl-2</strain>
    </source>
</reference>
<dbReference type="Pfam" id="PF01037">
    <property type="entry name" value="AsnC_trans_reg"/>
    <property type="match status" value="1"/>
</dbReference>
<protein>
    <submittedName>
        <fullName evidence="2">AsnC family transcriptional regulator</fullName>
    </submittedName>
</protein>
<dbReference type="InterPro" id="IPR019887">
    <property type="entry name" value="Tscrpt_reg_AsnC/Lrp_C"/>
</dbReference>
<dbReference type="Gene3D" id="3.30.70.920">
    <property type="match status" value="1"/>
</dbReference>
<evidence type="ECO:0000313" key="2">
    <source>
        <dbReference type="EMBL" id="OAN49016.1"/>
    </source>
</evidence>
<keyword evidence="3" id="KW-1185">Reference proteome</keyword>
<dbReference type="Proteomes" id="UP000078287">
    <property type="component" value="Unassembled WGS sequence"/>
</dbReference>
<dbReference type="SUPFAM" id="SSF54909">
    <property type="entry name" value="Dimeric alpha+beta barrel"/>
    <property type="match status" value="1"/>
</dbReference>